<proteinExistence type="predicted"/>
<dbReference type="OrthoDB" id="7206787at2"/>
<keyword evidence="3" id="KW-1185">Reference proteome</keyword>
<keyword evidence="1" id="KW-0732">Signal</keyword>
<reference evidence="2 3" key="1">
    <citation type="submission" date="2016-10" db="EMBL/GenBank/DDBJ databases">
        <authorList>
            <person name="de Groot N.N."/>
        </authorList>
    </citation>
    <scope>NUCLEOTIDE SEQUENCE [LARGE SCALE GENOMIC DNA]</scope>
    <source>
        <strain evidence="2 3">CGMCC 1.10267</strain>
    </source>
</reference>
<accession>A0A1G7WP17</accession>
<organism evidence="2 3">
    <name type="scientific">Pelagibacterium luteolum</name>
    <dbReference type="NCBI Taxonomy" id="440168"/>
    <lineage>
        <taxon>Bacteria</taxon>
        <taxon>Pseudomonadati</taxon>
        <taxon>Pseudomonadota</taxon>
        <taxon>Alphaproteobacteria</taxon>
        <taxon>Hyphomicrobiales</taxon>
        <taxon>Devosiaceae</taxon>
        <taxon>Pelagibacterium</taxon>
    </lineage>
</organism>
<evidence type="ECO:0000256" key="1">
    <source>
        <dbReference type="SAM" id="SignalP"/>
    </source>
</evidence>
<feature type="signal peptide" evidence="1">
    <location>
        <begin position="1"/>
        <end position="22"/>
    </location>
</feature>
<dbReference type="Proteomes" id="UP000199495">
    <property type="component" value="Unassembled WGS sequence"/>
</dbReference>
<evidence type="ECO:0000313" key="2">
    <source>
        <dbReference type="EMBL" id="SDG73666.1"/>
    </source>
</evidence>
<dbReference type="RefSeq" id="WP_143009385.1">
    <property type="nucleotide sequence ID" value="NZ_FNCS01000007.1"/>
</dbReference>
<dbReference type="EMBL" id="FNCS01000007">
    <property type="protein sequence ID" value="SDG73666.1"/>
    <property type="molecule type" value="Genomic_DNA"/>
</dbReference>
<gene>
    <name evidence="2" type="ORF">SAMN04487974_10723</name>
</gene>
<evidence type="ECO:0000313" key="3">
    <source>
        <dbReference type="Proteomes" id="UP000199495"/>
    </source>
</evidence>
<dbReference type="AlphaFoldDB" id="A0A1G7WP17"/>
<name>A0A1G7WP17_9HYPH</name>
<feature type="chain" id="PRO_5011769947" evidence="1">
    <location>
        <begin position="23"/>
        <end position="118"/>
    </location>
</feature>
<protein>
    <submittedName>
        <fullName evidence="2">Uncharacterized protein</fullName>
    </submittedName>
</protein>
<sequence length="118" mass="13133">MRLFQIAAAAVVFICTVVPASAEQISRCVLEVYSATFLDEPCNFSSGRDGSFTMGVGNTEKEVSLYFVYLTVDEDDPNAGFAYWNGFPPENRAHDQLGALKREGACWVNEFVRICAYR</sequence>
<dbReference type="STRING" id="440168.SAMN04487974_10723"/>